<dbReference type="GO" id="GO:0042542">
    <property type="term" value="P:response to hydrogen peroxide"/>
    <property type="evidence" value="ECO:0007669"/>
    <property type="project" value="TreeGrafter"/>
</dbReference>
<dbReference type="Pfam" id="PF00199">
    <property type="entry name" value="Catalase"/>
    <property type="match status" value="1"/>
</dbReference>
<dbReference type="GO" id="GO:0005737">
    <property type="term" value="C:cytoplasm"/>
    <property type="evidence" value="ECO:0007669"/>
    <property type="project" value="TreeGrafter"/>
</dbReference>
<protein>
    <recommendedName>
        <fullName evidence="1">Catalase-related peroxidase</fullName>
        <ecNumber evidence="1">1.11.1.-</ecNumber>
    </recommendedName>
</protein>
<feature type="chain" id="PRO_5043661525" description="Catalase-related peroxidase" evidence="4">
    <location>
        <begin position="24"/>
        <end position="334"/>
    </location>
</feature>
<gene>
    <name evidence="6" type="ORF">LEN_2524</name>
</gene>
<dbReference type="InterPro" id="IPR024168">
    <property type="entry name" value="Catalase_SrpA-type_pred"/>
</dbReference>
<evidence type="ECO:0000256" key="3">
    <source>
        <dbReference type="PIRSR" id="PIRSR000296-2"/>
    </source>
</evidence>
<dbReference type="PANTHER" id="PTHR11465">
    <property type="entry name" value="CATALASE"/>
    <property type="match status" value="1"/>
</dbReference>
<keyword evidence="4" id="KW-0732">Signal</keyword>
<comment type="cofactor">
    <cofactor evidence="1">
        <name>heme</name>
        <dbReference type="ChEBI" id="CHEBI:30413"/>
    </cofactor>
</comment>
<dbReference type="InterPro" id="IPR018028">
    <property type="entry name" value="Catalase"/>
</dbReference>
<feature type="active site" evidence="2">
    <location>
        <position position="56"/>
    </location>
</feature>
<dbReference type="AlphaFoldDB" id="A0AAU9ATP4"/>
<name>A0AAU9ATP4_LYSEN</name>
<dbReference type="GO" id="GO:0020037">
    <property type="term" value="F:heme binding"/>
    <property type="evidence" value="ECO:0007669"/>
    <property type="project" value="InterPro"/>
</dbReference>
<keyword evidence="1 3" id="KW-0408">Iron</keyword>
<dbReference type="Proteomes" id="UP000218824">
    <property type="component" value="Chromosome"/>
</dbReference>
<evidence type="ECO:0000256" key="1">
    <source>
        <dbReference type="PIRNR" id="PIRNR000296"/>
    </source>
</evidence>
<dbReference type="GO" id="GO:0046872">
    <property type="term" value="F:metal ion binding"/>
    <property type="evidence" value="ECO:0007669"/>
    <property type="project" value="UniProtKB-KW"/>
</dbReference>
<dbReference type="KEGG" id="lem:LEN_2524"/>
<dbReference type="PANTHER" id="PTHR11465:SF62">
    <property type="entry name" value="CATALASE T"/>
    <property type="match status" value="1"/>
</dbReference>
<sequence>MHTQKKVLASILLAVLSVGAAFAQSNPDTVQGVLPDQLVKGLNGVFGKHTGARAVHAKGIVLDGSFQPAAGAAALSKAPHFAGAGVPVRVRFSNFAGIPTVADNDAGANPRGLAVKFYLPDGTATDIVAHSFDGFPSATSADFRDLLIAIGQSGPDAAKPTALETYFGTHPKAKAFLTAPKPMPESYATLPYYGVNAFKFTNAKGKAVYGRYQFVPVASSHFLSKEQEAAAGPQFLIDEIGQRTRKAPVQFKLMLQLAERGDDLHDPSVAWPKSRKQVELGTLTVKSVVADNPSVQSKLLFLPNILPAGIEPEDPMINIRSATYPASYGARQER</sequence>
<dbReference type="EMBL" id="AP014940">
    <property type="protein sequence ID" value="BAV98011.1"/>
    <property type="molecule type" value="Genomic_DNA"/>
</dbReference>
<comment type="similarity">
    <text evidence="1">Belongs to the catalase family.</text>
</comment>
<keyword evidence="1" id="KW-0560">Oxidoreductase</keyword>
<evidence type="ECO:0000256" key="2">
    <source>
        <dbReference type="PIRSR" id="PIRSR000296-1"/>
    </source>
</evidence>
<dbReference type="Gene3D" id="2.40.180.10">
    <property type="entry name" value="Catalase core domain"/>
    <property type="match status" value="1"/>
</dbReference>
<dbReference type="PROSITE" id="PS51402">
    <property type="entry name" value="CATALASE_3"/>
    <property type="match status" value="1"/>
</dbReference>
<dbReference type="GO" id="GO:0042744">
    <property type="term" value="P:hydrogen peroxide catabolic process"/>
    <property type="evidence" value="ECO:0007669"/>
    <property type="project" value="TreeGrafter"/>
</dbReference>
<proteinExistence type="inferred from homology"/>
<keyword evidence="1 3" id="KW-0349">Heme</keyword>
<dbReference type="Gene3D" id="1.20.1280.120">
    <property type="match status" value="1"/>
</dbReference>
<dbReference type="SUPFAM" id="SSF56634">
    <property type="entry name" value="Heme-dependent catalase-like"/>
    <property type="match status" value="1"/>
</dbReference>
<dbReference type="EC" id="1.11.1.-" evidence="1"/>
<feature type="binding site" description="axial binding residue" evidence="3">
    <location>
        <position position="324"/>
    </location>
    <ligand>
        <name>heme</name>
        <dbReference type="ChEBI" id="CHEBI:30413"/>
    </ligand>
    <ligandPart>
        <name>Fe</name>
        <dbReference type="ChEBI" id="CHEBI:18248"/>
    </ligandPart>
</feature>
<evidence type="ECO:0000313" key="7">
    <source>
        <dbReference type="Proteomes" id="UP000218824"/>
    </source>
</evidence>
<keyword evidence="1 3" id="KW-0479">Metal-binding</keyword>
<organism evidence="6 7">
    <name type="scientific">Lysobacter enzymogenes</name>
    <dbReference type="NCBI Taxonomy" id="69"/>
    <lineage>
        <taxon>Bacteria</taxon>
        <taxon>Pseudomonadati</taxon>
        <taxon>Pseudomonadota</taxon>
        <taxon>Gammaproteobacteria</taxon>
        <taxon>Lysobacterales</taxon>
        <taxon>Lysobacteraceae</taxon>
        <taxon>Lysobacter</taxon>
    </lineage>
</organism>
<accession>A0AAU9ATP4</accession>
<feature type="domain" description="Catalase core" evidence="5">
    <location>
        <begin position="28"/>
        <end position="332"/>
    </location>
</feature>
<dbReference type="InterPro" id="IPR020835">
    <property type="entry name" value="Catalase_sf"/>
</dbReference>
<dbReference type="GO" id="GO:0004096">
    <property type="term" value="F:catalase activity"/>
    <property type="evidence" value="ECO:0007669"/>
    <property type="project" value="InterPro"/>
</dbReference>
<evidence type="ECO:0000313" key="6">
    <source>
        <dbReference type="EMBL" id="BAV98011.1"/>
    </source>
</evidence>
<dbReference type="CDD" id="cd08153">
    <property type="entry name" value="srpA_like"/>
    <property type="match status" value="1"/>
</dbReference>
<evidence type="ECO:0000259" key="5">
    <source>
        <dbReference type="SMART" id="SM01060"/>
    </source>
</evidence>
<reference evidence="6 7" key="1">
    <citation type="journal article" date="2017" name="DNA Res.">
        <title>Complete genome sequence and expression profile of the commercial lytic enzyme producer Lysobacter enzymogenes M497-1.</title>
        <authorList>
            <person name="Takami H."/>
            <person name="Toyoda A."/>
            <person name="Uchiyama I."/>
            <person name="Itoh T."/>
            <person name="Takaki Y."/>
            <person name="Arai W."/>
            <person name="Nishi S."/>
            <person name="Kawai M."/>
            <person name="Shinya K."/>
            <person name="Ikeda H."/>
        </authorList>
    </citation>
    <scope>NUCLEOTIDE SEQUENCE [LARGE SCALE GENOMIC DNA]</scope>
    <source>
        <strain evidence="6 7">M497-1</strain>
    </source>
</reference>
<dbReference type="InterPro" id="IPR011614">
    <property type="entry name" value="Catalase_core"/>
</dbReference>
<keyword evidence="1" id="KW-0575">Peroxidase</keyword>
<dbReference type="SMART" id="SM01060">
    <property type="entry name" value="Catalase"/>
    <property type="match status" value="1"/>
</dbReference>
<evidence type="ECO:0000256" key="4">
    <source>
        <dbReference type="SAM" id="SignalP"/>
    </source>
</evidence>
<comment type="function">
    <text evidence="1">Has an organic peroxide-dependent peroxidase activity.</text>
</comment>
<dbReference type="PIRSF" id="PIRSF000296">
    <property type="entry name" value="SrpA"/>
    <property type="match status" value="1"/>
</dbReference>
<feature type="signal peptide" evidence="4">
    <location>
        <begin position="1"/>
        <end position="23"/>
    </location>
</feature>